<dbReference type="AlphaFoldDB" id="A0A6I6GP12"/>
<keyword evidence="1" id="KW-0732">Signal</keyword>
<sequence>MIARLLGMLALVALLASCSAPAEKQPDPTAYKTDTARVDGHPAWILQSNIYEVNVRQYTPEGTFNAFAQHLDRLKEMGVETLWFMPIQPISKVDRKGELGSYYAVSNYTAINPEFGTLSDWQALVDSAHAKGLKVIIDWVPNHTGADHYWLEKYPDFYEIDSSTGKAKYAFDWSDTRSLNYDNVALQDSMINAMKFWLTTRIDGFRCDVAGEVPKPFWEKAIAALKTVNPGIFMLAESNDAWLHEAGFDATYTWEEFSTMKKIAKGEGPATLLDSSQAKLAAYQPNALRMYFTSNHDENSWNQADFNTMPGSVHAPFAVLTQTWGRSVPLIYSGQEEPFLDSIRFFYKDTITFGKYERAAFYQKLLNLRKSNPALAANASLRKLDAGTPAQLYAYVREKEGKKVLVVLNLSAKAATVKLTDASVNAEALNLFSGSKENPAAKEWGIEPWGYAVYVY</sequence>
<gene>
    <name evidence="3" type="ORF">GLV81_11645</name>
</gene>
<dbReference type="Gene3D" id="2.60.40.1180">
    <property type="entry name" value="Golgi alpha-mannosidase II"/>
    <property type="match status" value="1"/>
</dbReference>
<dbReference type="RefSeq" id="WP_157479015.1">
    <property type="nucleotide sequence ID" value="NZ_CP046566.1"/>
</dbReference>
<dbReference type="CDD" id="cd11313">
    <property type="entry name" value="AmyAc_arch_bac_AmyA"/>
    <property type="match status" value="1"/>
</dbReference>
<dbReference type="SUPFAM" id="SSF51011">
    <property type="entry name" value="Glycosyl hydrolase domain"/>
    <property type="match status" value="1"/>
</dbReference>
<dbReference type="PANTHER" id="PTHR47786:SF2">
    <property type="entry name" value="GLYCOSYL HYDROLASE FAMILY 13 CATALYTIC DOMAIN-CONTAINING PROTEIN"/>
    <property type="match status" value="1"/>
</dbReference>
<evidence type="ECO:0000259" key="2">
    <source>
        <dbReference type="SMART" id="SM00642"/>
    </source>
</evidence>
<dbReference type="PROSITE" id="PS51257">
    <property type="entry name" value="PROKAR_LIPOPROTEIN"/>
    <property type="match status" value="1"/>
</dbReference>
<evidence type="ECO:0000313" key="3">
    <source>
        <dbReference type="EMBL" id="QGW28662.1"/>
    </source>
</evidence>
<dbReference type="EMBL" id="CP046566">
    <property type="protein sequence ID" value="QGW28662.1"/>
    <property type="molecule type" value="Genomic_DNA"/>
</dbReference>
<protein>
    <submittedName>
        <fullName evidence="3">DUF3459 domain-containing protein</fullName>
    </submittedName>
</protein>
<evidence type="ECO:0000313" key="4">
    <source>
        <dbReference type="Proteomes" id="UP000426027"/>
    </source>
</evidence>
<evidence type="ECO:0000256" key="1">
    <source>
        <dbReference type="SAM" id="SignalP"/>
    </source>
</evidence>
<dbReference type="Proteomes" id="UP000426027">
    <property type="component" value="Chromosome"/>
</dbReference>
<dbReference type="Pfam" id="PF00128">
    <property type="entry name" value="Alpha-amylase"/>
    <property type="match status" value="2"/>
</dbReference>
<dbReference type="PANTHER" id="PTHR47786">
    <property type="entry name" value="ALPHA-1,4-GLUCAN:MALTOSE-1-PHOSPHATE MALTOSYLTRANSFERASE"/>
    <property type="match status" value="1"/>
</dbReference>
<feature type="domain" description="Glycosyl hydrolase family 13 catalytic" evidence="2">
    <location>
        <begin position="52"/>
        <end position="369"/>
    </location>
</feature>
<dbReference type="InterPro" id="IPR013780">
    <property type="entry name" value="Glyco_hydro_b"/>
</dbReference>
<organism evidence="3 4">
    <name type="scientific">Phnomibacter ginsenosidimutans</name>
    <dbReference type="NCBI Taxonomy" id="2676868"/>
    <lineage>
        <taxon>Bacteria</taxon>
        <taxon>Pseudomonadati</taxon>
        <taxon>Bacteroidota</taxon>
        <taxon>Chitinophagia</taxon>
        <taxon>Chitinophagales</taxon>
        <taxon>Chitinophagaceae</taxon>
        <taxon>Phnomibacter</taxon>
    </lineage>
</organism>
<dbReference type="Pfam" id="PF16657">
    <property type="entry name" value="Malt_amylase_C"/>
    <property type="match status" value="1"/>
</dbReference>
<dbReference type="InterPro" id="IPR006047">
    <property type="entry name" value="GH13_cat_dom"/>
</dbReference>
<dbReference type="InterPro" id="IPR017853">
    <property type="entry name" value="GH"/>
</dbReference>
<dbReference type="InterPro" id="IPR032091">
    <property type="entry name" value="Malt_amylase-like_C"/>
</dbReference>
<dbReference type="Gene3D" id="3.20.20.80">
    <property type="entry name" value="Glycosidases"/>
    <property type="match status" value="1"/>
</dbReference>
<reference evidence="3 4" key="1">
    <citation type="submission" date="2019-11" db="EMBL/GenBank/DDBJ databases">
        <authorList>
            <person name="Im W.T."/>
        </authorList>
    </citation>
    <scope>NUCLEOTIDE SEQUENCE [LARGE SCALE GENOMIC DNA]</scope>
    <source>
        <strain evidence="3 4">SB-02</strain>
    </source>
</reference>
<feature type="chain" id="PRO_5026181777" evidence="1">
    <location>
        <begin position="25"/>
        <end position="456"/>
    </location>
</feature>
<name>A0A6I6GP12_9BACT</name>
<dbReference type="KEGG" id="fls:GLV81_11645"/>
<dbReference type="SUPFAM" id="SSF51445">
    <property type="entry name" value="(Trans)glycosidases"/>
    <property type="match status" value="1"/>
</dbReference>
<feature type="signal peptide" evidence="1">
    <location>
        <begin position="1"/>
        <end position="24"/>
    </location>
</feature>
<keyword evidence="4" id="KW-1185">Reference proteome</keyword>
<dbReference type="GO" id="GO:0005975">
    <property type="term" value="P:carbohydrate metabolic process"/>
    <property type="evidence" value="ECO:0007669"/>
    <property type="project" value="InterPro"/>
</dbReference>
<dbReference type="SMART" id="SM00642">
    <property type="entry name" value="Aamy"/>
    <property type="match status" value="1"/>
</dbReference>
<accession>A0A6I6GP12</accession>
<proteinExistence type="predicted"/>